<dbReference type="InterPro" id="IPR009081">
    <property type="entry name" value="PP-bd_ACP"/>
</dbReference>
<dbReference type="GO" id="GO:0031177">
    <property type="term" value="F:phosphopantetheine binding"/>
    <property type="evidence" value="ECO:0007669"/>
    <property type="project" value="InterPro"/>
</dbReference>
<comment type="caution">
    <text evidence="5">The sequence shown here is derived from an EMBL/GenBank/DDBJ whole genome shotgun (WGS) entry which is preliminary data.</text>
</comment>
<dbReference type="GO" id="GO:0017000">
    <property type="term" value="P:antibiotic biosynthetic process"/>
    <property type="evidence" value="ECO:0007669"/>
    <property type="project" value="UniProtKB-ARBA"/>
</dbReference>
<evidence type="ECO:0000313" key="5">
    <source>
        <dbReference type="EMBL" id="MDI5969119.1"/>
    </source>
</evidence>
<dbReference type="SUPFAM" id="SSF47336">
    <property type="entry name" value="ACP-like"/>
    <property type="match status" value="1"/>
</dbReference>
<dbReference type="PANTHER" id="PTHR43775">
    <property type="entry name" value="FATTY ACID SYNTHASE"/>
    <property type="match status" value="1"/>
</dbReference>
<dbReference type="PANTHER" id="PTHR43775:SF37">
    <property type="entry name" value="SI:DKEY-61P9.11"/>
    <property type="match status" value="1"/>
</dbReference>
<evidence type="ECO:0000256" key="1">
    <source>
        <dbReference type="ARBA" id="ARBA00022450"/>
    </source>
</evidence>
<dbReference type="SMART" id="SM01294">
    <property type="entry name" value="PKS_PP_betabranch"/>
    <property type="match status" value="1"/>
</dbReference>
<evidence type="ECO:0000313" key="6">
    <source>
        <dbReference type="Proteomes" id="UP001156398"/>
    </source>
</evidence>
<accession>A0AA90KFN5</accession>
<dbReference type="Proteomes" id="UP001156398">
    <property type="component" value="Unassembled WGS sequence"/>
</dbReference>
<evidence type="ECO:0000256" key="2">
    <source>
        <dbReference type="ARBA" id="ARBA00022553"/>
    </source>
</evidence>
<evidence type="ECO:0000259" key="3">
    <source>
        <dbReference type="PROSITE" id="PS50075"/>
    </source>
</evidence>
<gene>
    <name evidence="4" type="ORF">POF43_007110</name>
    <name evidence="5" type="ORF">POF50_007130</name>
</gene>
<dbReference type="InterPro" id="IPR020806">
    <property type="entry name" value="PKS_PP-bd"/>
</dbReference>
<dbReference type="Gene3D" id="1.10.1200.10">
    <property type="entry name" value="ACP-like"/>
    <property type="match status" value="1"/>
</dbReference>
<dbReference type="EMBL" id="JABXJJ020000008">
    <property type="protein sequence ID" value="MDI5969119.1"/>
    <property type="molecule type" value="Genomic_DNA"/>
</dbReference>
<dbReference type="SMART" id="SM00823">
    <property type="entry name" value="PKS_PP"/>
    <property type="match status" value="1"/>
</dbReference>
<dbReference type="Pfam" id="PF00550">
    <property type="entry name" value="PP-binding"/>
    <property type="match status" value="1"/>
</dbReference>
<keyword evidence="2" id="KW-0597">Phosphoprotein</keyword>
<dbReference type="InterPro" id="IPR036736">
    <property type="entry name" value="ACP-like_sf"/>
</dbReference>
<dbReference type="InterPro" id="IPR050091">
    <property type="entry name" value="PKS_NRPS_Biosynth_Enz"/>
</dbReference>
<protein>
    <submittedName>
        <fullName evidence="5">Acyl carrier protein</fullName>
    </submittedName>
</protein>
<feature type="domain" description="Carrier" evidence="3">
    <location>
        <begin position="17"/>
        <end position="92"/>
    </location>
</feature>
<evidence type="ECO:0000313" key="4">
    <source>
        <dbReference type="EMBL" id="MDI5962484.1"/>
    </source>
</evidence>
<name>A0AA90KFN5_9ACTN</name>
<keyword evidence="1" id="KW-0596">Phosphopantetheine</keyword>
<reference evidence="5 6" key="1">
    <citation type="submission" date="2023-05" db="EMBL/GenBank/DDBJ databases">
        <title>Streptantibioticus silvisoli sp. nov., acidotolerant actinomycetes 1 from pine litter.</title>
        <authorList>
            <person name="Swiecimska M."/>
            <person name="Golinska P."/>
            <person name="Sangal V."/>
            <person name="Wachnowicz B."/>
            <person name="Goodfellow M."/>
        </authorList>
    </citation>
    <scope>NUCLEOTIDE SEQUENCE</scope>
    <source>
        <strain evidence="5">SL13</strain>
        <strain evidence="4 6">SL54</strain>
    </source>
</reference>
<sequence length="100" mass="11309">MDVGAELRGLPRLELREELEELVVSLFREQLLMEDEEELDQELSYFDLGLTSLRLMELKKRLEARLGVEIDATVLFNQPTVERLLDHLTDTIGAAAPAAG</sequence>
<dbReference type="EMBL" id="JAAGKO020000007">
    <property type="protein sequence ID" value="MDI5962484.1"/>
    <property type="molecule type" value="Genomic_DNA"/>
</dbReference>
<dbReference type="PROSITE" id="PS50075">
    <property type="entry name" value="CARRIER"/>
    <property type="match status" value="1"/>
</dbReference>
<dbReference type="GO" id="GO:0004312">
    <property type="term" value="F:fatty acid synthase activity"/>
    <property type="evidence" value="ECO:0007669"/>
    <property type="project" value="TreeGrafter"/>
</dbReference>
<dbReference type="AlphaFoldDB" id="A0AA90KFN5"/>
<dbReference type="GO" id="GO:0006633">
    <property type="term" value="P:fatty acid biosynthetic process"/>
    <property type="evidence" value="ECO:0007669"/>
    <property type="project" value="TreeGrafter"/>
</dbReference>
<organism evidence="5">
    <name type="scientific">Streptantibioticus silvisoli</name>
    <dbReference type="NCBI Taxonomy" id="2705255"/>
    <lineage>
        <taxon>Bacteria</taxon>
        <taxon>Bacillati</taxon>
        <taxon>Actinomycetota</taxon>
        <taxon>Actinomycetes</taxon>
        <taxon>Kitasatosporales</taxon>
        <taxon>Streptomycetaceae</taxon>
        <taxon>Streptantibioticus</taxon>
    </lineage>
</organism>
<keyword evidence="6" id="KW-1185">Reference proteome</keyword>
<dbReference type="RefSeq" id="WP_271313812.1">
    <property type="nucleotide sequence ID" value="NZ_JAAGKO020000007.1"/>
</dbReference>
<proteinExistence type="predicted"/>